<keyword evidence="6" id="KW-1185">Reference proteome</keyword>
<dbReference type="InterPro" id="IPR036412">
    <property type="entry name" value="HAD-like_sf"/>
</dbReference>
<evidence type="ECO:0000256" key="2">
    <source>
        <dbReference type="ARBA" id="ARBA00022723"/>
    </source>
</evidence>
<dbReference type="EMBL" id="BAAALD010000064">
    <property type="protein sequence ID" value="GAA1105493.1"/>
    <property type="molecule type" value="Genomic_DNA"/>
</dbReference>
<dbReference type="PANTHER" id="PTHR43344">
    <property type="entry name" value="PHOSPHOSERINE PHOSPHATASE"/>
    <property type="match status" value="1"/>
</dbReference>
<evidence type="ECO:0000256" key="1">
    <source>
        <dbReference type="ARBA" id="ARBA00009184"/>
    </source>
</evidence>
<dbReference type="RefSeq" id="WP_344626336.1">
    <property type="nucleotide sequence ID" value="NZ_BAAALD010000064.1"/>
</dbReference>
<dbReference type="PANTHER" id="PTHR43344:SF13">
    <property type="entry name" value="PHOSPHATASE RV3661-RELATED"/>
    <property type="match status" value="1"/>
</dbReference>
<comment type="caution">
    <text evidence="5">The sequence shown here is derived from an EMBL/GenBank/DDBJ whole genome shotgun (WGS) entry which is preliminary data.</text>
</comment>
<gene>
    <name evidence="5" type="ORF">GCM10009663_54540</name>
</gene>
<organism evidence="5 6">
    <name type="scientific">Kitasatospora arboriphila</name>
    <dbReference type="NCBI Taxonomy" id="258052"/>
    <lineage>
        <taxon>Bacteria</taxon>
        <taxon>Bacillati</taxon>
        <taxon>Actinomycetota</taxon>
        <taxon>Actinomycetes</taxon>
        <taxon>Kitasatosporales</taxon>
        <taxon>Streptomycetaceae</taxon>
        <taxon>Kitasatospora</taxon>
    </lineage>
</organism>
<name>A0ABN1TVW5_9ACTN</name>
<comment type="similarity">
    <text evidence="1">Belongs to the HAD-like hydrolase superfamily. SerB family.</text>
</comment>
<accession>A0ABN1TVW5</accession>
<dbReference type="NCBIfam" id="TIGR01488">
    <property type="entry name" value="HAD-SF-IB"/>
    <property type="match status" value="1"/>
</dbReference>
<dbReference type="GO" id="GO:0016787">
    <property type="term" value="F:hydrolase activity"/>
    <property type="evidence" value="ECO:0007669"/>
    <property type="project" value="UniProtKB-KW"/>
</dbReference>
<dbReference type="Gene3D" id="3.40.50.1000">
    <property type="entry name" value="HAD superfamily/HAD-like"/>
    <property type="match status" value="1"/>
</dbReference>
<dbReference type="NCBIfam" id="TIGR01490">
    <property type="entry name" value="HAD-SF-IB-hyp1"/>
    <property type="match status" value="1"/>
</dbReference>
<keyword evidence="2" id="KW-0479">Metal-binding</keyword>
<evidence type="ECO:0000256" key="4">
    <source>
        <dbReference type="ARBA" id="ARBA00022842"/>
    </source>
</evidence>
<proteinExistence type="inferred from homology"/>
<dbReference type="Gene3D" id="1.20.1440.100">
    <property type="entry name" value="SG protein - dephosphorylation function"/>
    <property type="match status" value="1"/>
</dbReference>
<dbReference type="SUPFAM" id="SSF56784">
    <property type="entry name" value="HAD-like"/>
    <property type="match status" value="1"/>
</dbReference>
<dbReference type="InterPro" id="IPR006385">
    <property type="entry name" value="HAD_hydro_SerB1"/>
</dbReference>
<dbReference type="Pfam" id="PF12710">
    <property type="entry name" value="HAD"/>
    <property type="match status" value="1"/>
</dbReference>
<keyword evidence="4" id="KW-0460">Magnesium</keyword>
<evidence type="ECO:0000313" key="6">
    <source>
        <dbReference type="Proteomes" id="UP001499987"/>
    </source>
</evidence>
<dbReference type="InterPro" id="IPR023214">
    <property type="entry name" value="HAD_sf"/>
</dbReference>
<dbReference type="InterPro" id="IPR050582">
    <property type="entry name" value="HAD-like_SerB"/>
</dbReference>
<reference evidence="5 6" key="1">
    <citation type="journal article" date="2019" name="Int. J. Syst. Evol. Microbiol.">
        <title>The Global Catalogue of Microorganisms (GCM) 10K type strain sequencing project: providing services to taxonomists for standard genome sequencing and annotation.</title>
        <authorList>
            <consortium name="The Broad Institute Genomics Platform"/>
            <consortium name="The Broad Institute Genome Sequencing Center for Infectious Disease"/>
            <person name="Wu L."/>
            <person name="Ma J."/>
        </authorList>
    </citation>
    <scope>NUCLEOTIDE SEQUENCE [LARGE SCALE GENOMIC DNA]</scope>
    <source>
        <strain evidence="5 6">JCM 13002</strain>
    </source>
</reference>
<evidence type="ECO:0000313" key="5">
    <source>
        <dbReference type="EMBL" id="GAA1105493.1"/>
    </source>
</evidence>
<keyword evidence="3 5" id="KW-0378">Hydrolase</keyword>
<evidence type="ECO:0000256" key="3">
    <source>
        <dbReference type="ARBA" id="ARBA00022801"/>
    </source>
</evidence>
<dbReference type="Proteomes" id="UP001499987">
    <property type="component" value="Unassembled WGS sequence"/>
</dbReference>
<protein>
    <submittedName>
        <fullName evidence="5">HAD-IB family hydrolase</fullName>
    </submittedName>
</protein>
<sequence length="226" mass="24001">MSSTAAAFFDVDETLVRVKSMFHFLEFYLRRRGEPEGTFARLTADLRAAAAAGTPRQVVNRAYYRLYAGESAERLAAAGEAWFERAVEDDLFVPETVTAAERHRAAGDALVLVSGSFFACLDPIAAQLRADWTVGTRPVVRGGRLTGEVVVPVIGAVKGRVASAVAGVRGVDLARCAAYGDHSSDIPLLAAVGRPVAVGDDPVLTAHAELAGWQRLVPAEPVRAAV</sequence>